<accession>A0A7G9Y6F9</accession>
<dbReference type="EMBL" id="MT630996">
    <property type="protein sequence ID" value="QNO44664.1"/>
    <property type="molecule type" value="Genomic_DNA"/>
</dbReference>
<dbReference type="AlphaFoldDB" id="A0A7G9Y6F9"/>
<name>A0A7G9Y6F9_9EURY</name>
<gene>
    <name evidence="2" type="ORF">FAIAHACK_00001</name>
    <name evidence="1" type="ORF">MNENOFAE_00012</name>
</gene>
<organism evidence="1">
    <name type="scientific">Candidatus Methanogaster sp. ANME-2c ERB4</name>
    <dbReference type="NCBI Taxonomy" id="2759911"/>
    <lineage>
        <taxon>Archaea</taxon>
        <taxon>Methanobacteriati</taxon>
        <taxon>Methanobacteriota</taxon>
        <taxon>Stenosarchaea group</taxon>
        <taxon>Methanomicrobia</taxon>
        <taxon>Methanosarcinales</taxon>
        <taxon>ANME-2 cluster</taxon>
        <taxon>Candidatus Methanogasteraceae</taxon>
        <taxon>Candidatus Methanogaster</taxon>
    </lineage>
</organism>
<evidence type="ECO:0000313" key="2">
    <source>
        <dbReference type="EMBL" id="QNO44664.1"/>
    </source>
</evidence>
<proteinExistence type="predicted"/>
<reference evidence="1" key="1">
    <citation type="submission" date="2020-06" db="EMBL/GenBank/DDBJ databases">
        <title>Unique genomic features of the anaerobic methanotrophic archaea.</title>
        <authorList>
            <person name="Chadwick G.L."/>
            <person name="Skennerton C.T."/>
            <person name="Laso-Perez R."/>
            <person name="Leu A.O."/>
            <person name="Speth D.R."/>
            <person name="Yu H."/>
            <person name="Morgan-Lang C."/>
            <person name="Hatzenpichler R."/>
            <person name="Goudeau D."/>
            <person name="Malmstrom R."/>
            <person name="Brazelton W.J."/>
            <person name="Woyke T."/>
            <person name="Hallam S.J."/>
            <person name="Tyson G.W."/>
            <person name="Wegener G."/>
            <person name="Boetius A."/>
            <person name="Orphan V."/>
        </authorList>
    </citation>
    <scope>NUCLEOTIDE SEQUENCE</scope>
</reference>
<evidence type="ECO:0000313" key="1">
    <source>
        <dbReference type="EMBL" id="QNO43593.1"/>
    </source>
</evidence>
<protein>
    <submittedName>
        <fullName evidence="1">Uncharacterized protein</fullName>
    </submittedName>
</protein>
<sequence>MVQTPRVNHTALASQNVKIIWRESENVTPINQPAKKISCDVLSIAEGKTWNNIVVQRKVSKKRLFFGRAKKDLDINVGDEAYLEIEMMPSELPETPLRVTLYDMNGVKVDWTIIQPSQIDNIR</sequence>
<dbReference type="EMBL" id="MT630846">
    <property type="protein sequence ID" value="QNO43593.1"/>
    <property type="molecule type" value="Genomic_DNA"/>
</dbReference>